<evidence type="ECO:0000313" key="1">
    <source>
        <dbReference type="EMBL" id="MFC5908142.1"/>
    </source>
</evidence>
<gene>
    <name evidence="1" type="ORF">ACFP3V_13075</name>
</gene>
<proteinExistence type="predicted"/>
<dbReference type="RefSeq" id="WP_380583143.1">
    <property type="nucleotide sequence ID" value="NZ_JBHSQJ010000049.1"/>
</dbReference>
<reference evidence="2" key="1">
    <citation type="journal article" date="2019" name="Int. J. Syst. Evol. Microbiol.">
        <title>The Global Catalogue of Microorganisms (GCM) 10K type strain sequencing project: providing services to taxonomists for standard genome sequencing and annotation.</title>
        <authorList>
            <consortium name="The Broad Institute Genomics Platform"/>
            <consortium name="The Broad Institute Genome Sequencing Center for Infectious Disease"/>
            <person name="Wu L."/>
            <person name="Ma J."/>
        </authorList>
    </citation>
    <scope>NUCLEOTIDE SEQUENCE [LARGE SCALE GENOMIC DNA]</scope>
    <source>
        <strain evidence="2">JCM 4816</strain>
    </source>
</reference>
<sequence>MRLPGAVEKAETVEVVRIHDYERVGLRDVVRGEVIARWGAAEIGAFRTVIAQVPESAMFLCFEPGWGVRVHGAAGFLFEAAFCFNCDRVRWWGPRIPSEDWGSTFKADSPAGQQLLGLFRACLPAGAEPPGVE</sequence>
<accession>A0ABW1G1U8</accession>
<dbReference type="Proteomes" id="UP001596174">
    <property type="component" value="Unassembled WGS sequence"/>
</dbReference>
<organism evidence="1 2">
    <name type="scientific">Streptacidiphilus monticola</name>
    <dbReference type="NCBI Taxonomy" id="2161674"/>
    <lineage>
        <taxon>Bacteria</taxon>
        <taxon>Bacillati</taxon>
        <taxon>Actinomycetota</taxon>
        <taxon>Actinomycetes</taxon>
        <taxon>Kitasatosporales</taxon>
        <taxon>Streptomycetaceae</taxon>
        <taxon>Streptacidiphilus</taxon>
    </lineage>
</organism>
<dbReference type="EMBL" id="JBHSQJ010000049">
    <property type="protein sequence ID" value="MFC5908142.1"/>
    <property type="molecule type" value="Genomic_DNA"/>
</dbReference>
<keyword evidence="2" id="KW-1185">Reference proteome</keyword>
<evidence type="ECO:0000313" key="2">
    <source>
        <dbReference type="Proteomes" id="UP001596174"/>
    </source>
</evidence>
<protein>
    <submittedName>
        <fullName evidence="1">Uncharacterized protein</fullName>
    </submittedName>
</protein>
<name>A0ABW1G1U8_9ACTN</name>
<comment type="caution">
    <text evidence="1">The sequence shown here is derived from an EMBL/GenBank/DDBJ whole genome shotgun (WGS) entry which is preliminary data.</text>
</comment>